<evidence type="ECO:0000256" key="3">
    <source>
        <dbReference type="PROSITE-ProRule" id="PRU00339"/>
    </source>
</evidence>
<dbReference type="SUPFAM" id="SSF48452">
    <property type="entry name" value="TPR-like"/>
    <property type="match status" value="1"/>
</dbReference>
<dbReference type="InterPro" id="IPR050498">
    <property type="entry name" value="Ycf3"/>
</dbReference>
<dbReference type="Gene3D" id="1.25.40.10">
    <property type="entry name" value="Tetratricopeptide repeat domain"/>
    <property type="match status" value="3"/>
</dbReference>
<feature type="repeat" description="TPR" evidence="3">
    <location>
        <begin position="259"/>
        <end position="292"/>
    </location>
</feature>
<dbReference type="PANTHER" id="PTHR44858">
    <property type="entry name" value="TETRATRICOPEPTIDE REPEAT PROTEIN 6"/>
    <property type="match status" value="1"/>
</dbReference>
<dbReference type="Pfam" id="PF13432">
    <property type="entry name" value="TPR_16"/>
    <property type="match status" value="1"/>
</dbReference>
<reference evidence="5 6" key="1">
    <citation type="submission" date="2018-07" db="EMBL/GenBank/DDBJ databases">
        <title>Genomic Encyclopedia of Type Strains, Phase IV (KMG-IV): sequencing the most valuable type-strain genomes for metagenomic binning, comparative biology and taxonomic classification.</title>
        <authorList>
            <person name="Goeker M."/>
        </authorList>
    </citation>
    <scope>NUCLEOTIDE SEQUENCE [LARGE SCALE GENOMIC DNA]</scope>
    <source>
        <strain evidence="5 6">DSM 21410</strain>
    </source>
</reference>
<protein>
    <submittedName>
        <fullName evidence="5">Tetratricopeptide repeat protein</fullName>
    </submittedName>
</protein>
<proteinExistence type="predicted"/>
<dbReference type="RefSeq" id="WP_114365894.1">
    <property type="nucleotide sequence ID" value="NZ_BHZF01000001.1"/>
</dbReference>
<dbReference type="Proteomes" id="UP000253517">
    <property type="component" value="Unassembled WGS sequence"/>
</dbReference>
<evidence type="ECO:0000256" key="1">
    <source>
        <dbReference type="ARBA" id="ARBA00022737"/>
    </source>
</evidence>
<name>A0A369ABZ0_9FLAO</name>
<dbReference type="AlphaFoldDB" id="A0A369ABZ0"/>
<evidence type="ECO:0000256" key="4">
    <source>
        <dbReference type="SAM" id="SignalP"/>
    </source>
</evidence>
<feature type="repeat" description="TPR" evidence="3">
    <location>
        <begin position="225"/>
        <end position="258"/>
    </location>
</feature>
<dbReference type="InterPro" id="IPR019734">
    <property type="entry name" value="TPR_rpt"/>
</dbReference>
<keyword evidence="4" id="KW-0732">Signal</keyword>
<keyword evidence="2 3" id="KW-0802">TPR repeat</keyword>
<accession>A0A369ABZ0</accession>
<organism evidence="5 6">
    <name type="scientific">Schleiferia thermophila</name>
    <dbReference type="NCBI Taxonomy" id="884107"/>
    <lineage>
        <taxon>Bacteria</taxon>
        <taxon>Pseudomonadati</taxon>
        <taxon>Bacteroidota</taxon>
        <taxon>Flavobacteriia</taxon>
        <taxon>Flavobacteriales</taxon>
        <taxon>Schleiferiaceae</taxon>
        <taxon>Schleiferia</taxon>
    </lineage>
</organism>
<feature type="chain" id="PRO_5016753418" evidence="4">
    <location>
        <begin position="24"/>
        <end position="339"/>
    </location>
</feature>
<dbReference type="EMBL" id="QPJS01000001">
    <property type="protein sequence ID" value="RCX05607.1"/>
    <property type="molecule type" value="Genomic_DNA"/>
</dbReference>
<comment type="caution">
    <text evidence="5">The sequence shown here is derived from an EMBL/GenBank/DDBJ whole genome shotgun (WGS) entry which is preliminary data.</text>
</comment>
<dbReference type="InterPro" id="IPR011990">
    <property type="entry name" value="TPR-like_helical_dom_sf"/>
</dbReference>
<keyword evidence="6" id="KW-1185">Reference proteome</keyword>
<dbReference type="PROSITE" id="PS50293">
    <property type="entry name" value="TPR_REGION"/>
    <property type="match status" value="2"/>
</dbReference>
<keyword evidence="1" id="KW-0677">Repeat</keyword>
<sequence length="339" mass="39006">MRSIRANPILLLMFVLWSCSGPGSENTNREVEQTDSHKTPIDSLTALIESEPNNAIYLAERASLYLDNRNYKEALEDIDKAWLLDSNHIRVQLIRGDVYYVLNRTRASRDSWQRCVEQDPDNETCRMRLAELYLAVKDLEAALEHLKVILEKNKTNANAHFMMGVVIRDLYGDTDRALLSIQRALEIREDYLDALDMMGVLLTAKGDPLAIKYLQNALSYAPDRHDLLYKLGYAYMRFGKFNDAMDMFTKATIINPNDEQSYFNMGYIHVETKNYQIARDYFDKAIKANPSSFKAYYGRGYTNELLGNVKGAIEDYTHALTLNPDYEPASESLKRLGRY</sequence>
<evidence type="ECO:0000313" key="6">
    <source>
        <dbReference type="Proteomes" id="UP000253517"/>
    </source>
</evidence>
<dbReference type="PROSITE" id="PS50005">
    <property type="entry name" value="TPR"/>
    <property type="match status" value="3"/>
</dbReference>
<dbReference type="PANTHER" id="PTHR44858:SF1">
    <property type="entry name" value="UDP-N-ACETYLGLUCOSAMINE--PEPTIDE N-ACETYLGLUCOSAMINYLTRANSFERASE SPINDLY-RELATED"/>
    <property type="match status" value="1"/>
</dbReference>
<evidence type="ECO:0000256" key="2">
    <source>
        <dbReference type="ARBA" id="ARBA00022803"/>
    </source>
</evidence>
<gene>
    <name evidence="5" type="ORF">DES35_101895</name>
</gene>
<feature type="signal peptide" evidence="4">
    <location>
        <begin position="1"/>
        <end position="23"/>
    </location>
</feature>
<feature type="repeat" description="TPR" evidence="3">
    <location>
        <begin position="293"/>
        <end position="326"/>
    </location>
</feature>
<evidence type="ECO:0000313" key="5">
    <source>
        <dbReference type="EMBL" id="RCX05607.1"/>
    </source>
</evidence>
<dbReference type="SMART" id="SM00028">
    <property type="entry name" value="TPR"/>
    <property type="match status" value="8"/>
</dbReference>
<dbReference type="Pfam" id="PF14559">
    <property type="entry name" value="TPR_19"/>
    <property type="match status" value="2"/>
</dbReference>